<dbReference type="InterPro" id="IPR017946">
    <property type="entry name" value="PLC-like_Pdiesterase_TIM-brl"/>
</dbReference>
<feature type="domain" description="GP-PDE" evidence="2">
    <location>
        <begin position="34"/>
        <end position="279"/>
    </location>
</feature>
<keyword evidence="1" id="KW-0472">Membrane</keyword>
<feature type="transmembrane region" description="Helical" evidence="1">
    <location>
        <begin position="6"/>
        <end position="25"/>
    </location>
</feature>
<dbReference type="InterPro" id="IPR030395">
    <property type="entry name" value="GP_PDE_dom"/>
</dbReference>
<reference evidence="3 4" key="1">
    <citation type="submission" date="2023-05" db="EMBL/GenBank/DDBJ databases">
        <title>[ruminococcus] sp. nov., isolated from a pig farm feces dump.</title>
        <authorList>
            <person name="Chang Y.-H."/>
        </authorList>
    </citation>
    <scope>NUCLEOTIDE SEQUENCE [LARGE SCALE GENOMIC DNA]</scope>
    <source>
        <strain evidence="3 4">YH-rum2234</strain>
    </source>
</reference>
<keyword evidence="4" id="KW-1185">Reference proteome</keyword>
<dbReference type="RefSeq" id="WP_283230032.1">
    <property type="nucleotide sequence ID" value="NZ_JASGBQ010000003.1"/>
</dbReference>
<dbReference type="SUPFAM" id="SSF51695">
    <property type="entry name" value="PLC-like phosphodiesterases"/>
    <property type="match status" value="1"/>
</dbReference>
<accession>A0AAP4EWI8</accession>
<evidence type="ECO:0000259" key="2">
    <source>
        <dbReference type="PROSITE" id="PS51704"/>
    </source>
</evidence>
<dbReference type="Gene3D" id="3.20.20.190">
    <property type="entry name" value="Phosphatidylinositol (PI) phosphodiesterase"/>
    <property type="match status" value="1"/>
</dbReference>
<dbReference type="PANTHER" id="PTHR46211:SF14">
    <property type="entry name" value="GLYCEROPHOSPHODIESTER PHOSPHODIESTERASE"/>
    <property type="match status" value="1"/>
</dbReference>
<dbReference type="AlphaFoldDB" id="A0AAP4EWI8"/>
<evidence type="ECO:0000313" key="4">
    <source>
        <dbReference type="Proteomes" id="UP001300383"/>
    </source>
</evidence>
<dbReference type="GO" id="GO:0006629">
    <property type="term" value="P:lipid metabolic process"/>
    <property type="evidence" value="ECO:0007669"/>
    <property type="project" value="InterPro"/>
</dbReference>
<keyword evidence="1" id="KW-0812">Transmembrane</keyword>
<evidence type="ECO:0000256" key="1">
    <source>
        <dbReference type="SAM" id="Phobius"/>
    </source>
</evidence>
<gene>
    <name evidence="3" type="ORF">QJ036_03400</name>
</gene>
<dbReference type="Pfam" id="PF03009">
    <property type="entry name" value="GDPD"/>
    <property type="match status" value="1"/>
</dbReference>
<dbReference type="GO" id="GO:0008081">
    <property type="term" value="F:phosphoric diester hydrolase activity"/>
    <property type="evidence" value="ECO:0007669"/>
    <property type="project" value="InterPro"/>
</dbReference>
<evidence type="ECO:0000313" key="3">
    <source>
        <dbReference type="EMBL" id="MDI9241524.1"/>
    </source>
</evidence>
<dbReference type="PROSITE" id="PS51704">
    <property type="entry name" value="GP_PDE"/>
    <property type="match status" value="1"/>
</dbReference>
<dbReference type="EMBL" id="JASGBQ010000003">
    <property type="protein sequence ID" value="MDI9241524.1"/>
    <property type="molecule type" value="Genomic_DNA"/>
</dbReference>
<dbReference type="Proteomes" id="UP001300383">
    <property type="component" value="Unassembled WGS sequence"/>
</dbReference>
<protein>
    <submittedName>
        <fullName evidence="3">Glycerophosphodiester phosphodiesterase family protein</fullName>
    </submittedName>
</protein>
<dbReference type="PANTHER" id="PTHR46211">
    <property type="entry name" value="GLYCEROPHOSPHORYL DIESTER PHOSPHODIESTERASE"/>
    <property type="match status" value="1"/>
</dbReference>
<comment type="caution">
    <text evidence="3">The sequence shown here is derived from an EMBL/GenBank/DDBJ whole genome shotgun (WGS) entry which is preliminary data.</text>
</comment>
<proteinExistence type="predicted"/>
<name>A0AAP4EWI8_9FIRM</name>
<organism evidence="3 4">
    <name type="scientific">Fusibacillus kribbianus</name>
    <dbReference type="NCBI Taxonomy" id="3044208"/>
    <lineage>
        <taxon>Bacteria</taxon>
        <taxon>Bacillati</taxon>
        <taxon>Bacillota</taxon>
        <taxon>Clostridia</taxon>
        <taxon>Lachnospirales</taxon>
        <taxon>Lachnospiraceae</taxon>
        <taxon>Fusibacillus</taxon>
    </lineage>
</organism>
<sequence length="279" mass="31822">MLEAIYVIGVVLVLYLVAIMPRMFCKPDDSALRGWYYAHRGLHDNGSTAPENSLPAFRLAVENGYGIELDVQLTKDKKVVVFHDNTLKRVCGIDAKVNSFTYEELLQFPLFGTEERIPLFSQVLQVIGGKVPIIMEIKMVDSKTTVCRLADEVLQGYNGVYCMESFHPLAVYWYKRHRPEVIRGQLSAVFCREGEQTTFSMEIVQNLLTNFLAKPDFVAYSHKGAGNPARQICRYLYRNLSVAWTIRSEQELKEAEKKFDLFIFEGFRPDPNSASGRSL</sequence>
<keyword evidence="1" id="KW-1133">Transmembrane helix</keyword>